<keyword evidence="10" id="KW-1185">Reference proteome</keyword>
<dbReference type="PANTHER" id="PTHR46046">
    <property type="entry name" value="PEPTIDYLPROLYL ISOMERASE"/>
    <property type="match status" value="1"/>
</dbReference>
<evidence type="ECO:0000313" key="9">
    <source>
        <dbReference type="EMBL" id="CAJ0582742.1"/>
    </source>
</evidence>
<evidence type="ECO:0000256" key="3">
    <source>
        <dbReference type="ARBA" id="ARBA00022737"/>
    </source>
</evidence>
<comment type="catalytic activity">
    <reaction evidence="1 6">
        <text>[protein]-peptidylproline (omega=180) = [protein]-peptidylproline (omega=0)</text>
        <dbReference type="Rhea" id="RHEA:16237"/>
        <dbReference type="Rhea" id="RHEA-COMP:10747"/>
        <dbReference type="Rhea" id="RHEA-COMP:10748"/>
        <dbReference type="ChEBI" id="CHEBI:83833"/>
        <dbReference type="ChEBI" id="CHEBI:83834"/>
        <dbReference type="EC" id="5.2.1.8"/>
    </reaction>
</comment>
<dbReference type="Gene3D" id="3.10.50.40">
    <property type="match status" value="2"/>
</dbReference>
<feature type="domain" description="PPIase FKBP-type" evidence="8">
    <location>
        <begin position="167"/>
        <end position="255"/>
    </location>
</feature>
<feature type="signal peptide" evidence="7">
    <location>
        <begin position="1"/>
        <end position="15"/>
    </location>
</feature>
<evidence type="ECO:0000256" key="6">
    <source>
        <dbReference type="PROSITE-ProRule" id="PRU00277"/>
    </source>
</evidence>
<dbReference type="AlphaFoldDB" id="A0AA36D8G8"/>
<keyword evidence="3" id="KW-0677">Repeat</keyword>
<feature type="domain" description="PPIase FKBP-type" evidence="8">
    <location>
        <begin position="46"/>
        <end position="134"/>
    </location>
</feature>
<gene>
    <name evidence="9" type="ORF">MSPICULIGERA_LOCUS20872</name>
</gene>
<evidence type="ECO:0000313" key="10">
    <source>
        <dbReference type="Proteomes" id="UP001177023"/>
    </source>
</evidence>
<dbReference type="InterPro" id="IPR046357">
    <property type="entry name" value="PPIase_dom_sf"/>
</dbReference>
<dbReference type="Pfam" id="PF00254">
    <property type="entry name" value="FKBP_C"/>
    <property type="match status" value="2"/>
</dbReference>
<name>A0AA36D8G8_9BILA</name>
<dbReference type="PANTHER" id="PTHR46046:SF5">
    <property type="entry name" value="PEPTIDYLPROLYL ISOMERASE"/>
    <property type="match status" value="1"/>
</dbReference>
<accession>A0AA36D8G8</accession>
<evidence type="ECO:0000256" key="1">
    <source>
        <dbReference type="ARBA" id="ARBA00000971"/>
    </source>
</evidence>
<dbReference type="InterPro" id="IPR051989">
    <property type="entry name" value="FKBP-like_isomerase"/>
</dbReference>
<dbReference type="EMBL" id="CATQJA010002664">
    <property type="protein sequence ID" value="CAJ0582742.1"/>
    <property type="molecule type" value="Genomic_DNA"/>
</dbReference>
<dbReference type="FunFam" id="3.10.50.40:FF:000006">
    <property type="entry name" value="Peptidyl-prolyl cis-trans isomerase"/>
    <property type="match status" value="1"/>
</dbReference>
<feature type="non-terminal residue" evidence="9">
    <location>
        <position position="261"/>
    </location>
</feature>
<dbReference type="Proteomes" id="UP001177023">
    <property type="component" value="Unassembled WGS sequence"/>
</dbReference>
<reference evidence="9" key="1">
    <citation type="submission" date="2023-06" db="EMBL/GenBank/DDBJ databases">
        <authorList>
            <person name="Delattre M."/>
        </authorList>
    </citation>
    <scope>NUCLEOTIDE SEQUENCE</scope>
    <source>
        <strain evidence="9">AF72</strain>
    </source>
</reference>
<keyword evidence="5 6" id="KW-0413">Isomerase</keyword>
<dbReference type="GO" id="GO:0005783">
    <property type="term" value="C:endoplasmic reticulum"/>
    <property type="evidence" value="ECO:0007669"/>
    <property type="project" value="TreeGrafter"/>
</dbReference>
<keyword evidence="4 6" id="KW-0697">Rotamase</keyword>
<dbReference type="PROSITE" id="PS50059">
    <property type="entry name" value="FKBP_PPIASE"/>
    <property type="match status" value="2"/>
</dbReference>
<proteinExistence type="predicted"/>
<dbReference type="GO" id="GO:0003755">
    <property type="term" value="F:peptidyl-prolyl cis-trans isomerase activity"/>
    <property type="evidence" value="ECO:0007669"/>
    <property type="project" value="UniProtKB-KW"/>
</dbReference>
<dbReference type="SUPFAM" id="SSF54534">
    <property type="entry name" value="FKBP-like"/>
    <property type="match status" value="2"/>
</dbReference>
<evidence type="ECO:0000256" key="5">
    <source>
        <dbReference type="ARBA" id="ARBA00023235"/>
    </source>
</evidence>
<evidence type="ECO:0000256" key="4">
    <source>
        <dbReference type="ARBA" id="ARBA00023110"/>
    </source>
</evidence>
<dbReference type="InterPro" id="IPR001179">
    <property type="entry name" value="PPIase_FKBP_dom"/>
</dbReference>
<feature type="chain" id="PRO_5041262001" description="peptidylprolyl isomerase" evidence="7">
    <location>
        <begin position="16"/>
        <end position="261"/>
    </location>
</feature>
<evidence type="ECO:0000259" key="8">
    <source>
        <dbReference type="PROSITE" id="PS50059"/>
    </source>
</evidence>
<evidence type="ECO:0000256" key="7">
    <source>
        <dbReference type="SAM" id="SignalP"/>
    </source>
</evidence>
<dbReference type="EC" id="5.2.1.8" evidence="2 6"/>
<comment type="caution">
    <text evidence="9">The sequence shown here is derived from an EMBL/GenBank/DDBJ whole genome shotgun (WGS) entry which is preliminary data.</text>
</comment>
<evidence type="ECO:0000256" key="2">
    <source>
        <dbReference type="ARBA" id="ARBA00013194"/>
    </source>
</evidence>
<sequence length="261" mass="29133">MIFLIPLCLVALVAADDRSWTTEEGVQIEIIKKIGDSKCKLKSEYGDTLEQFFKLTDKAGKVVGSNFGKKPFEFTLGRGEVIPGMEVAMEGMCVGEQRKVVIPPEQAFGDEGRTSDGIKSGDSLYYFVELKSIFRPNPGDAWYDEDNMRIEVTHQIPDDECRKSEVGDTIHQHYVLHLEDGTFVDSSKSRNKPFIFTLGKNMVIKGMEKAMTGMCEGERRKLIIPPELGYGTAGRPPAIPGDAPLHFEIVLEKLIKAKKEL</sequence>
<organism evidence="9 10">
    <name type="scientific">Mesorhabditis spiculigera</name>
    <dbReference type="NCBI Taxonomy" id="96644"/>
    <lineage>
        <taxon>Eukaryota</taxon>
        <taxon>Metazoa</taxon>
        <taxon>Ecdysozoa</taxon>
        <taxon>Nematoda</taxon>
        <taxon>Chromadorea</taxon>
        <taxon>Rhabditida</taxon>
        <taxon>Rhabditina</taxon>
        <taxon>Rhabditomorpha</taxon>
        <taxon>Rhabditoidea</taxon>
        <taxon>Rhabditidae</taxon>
        <taxon>Mesorhabditinae</taxon>
        <taxon>Mesorhabditis</taxon>
    </lineage>
</organism>
<keyword evidence="7" id="KW-0732">Signal</keyword>
<protein>
    <recommendedName>
        <fullName evidence="2 6">peptidylprolyl isomerase</fullName>
        <ecNumber evidence="2 6">5.2.1.8</ecNumber>
    </recommendedName>
</protein>